<dbReference type="RefSeq" id="WP_000592004.1">
    <property type="nucleotide sequence ID" value="NZ_AP038760.1"/>
</dbReference>
<dbReference type="EMBL" id="KM521836">
    <property type="protein sequence ID" value="AJW29109.1"/>
    <property type="molecule type" value="Genomic_DNA"/>
</dbReference>
<keyword evidence="3" id="KW-0614">Plasmid</keyword>
<evidence type="ECO:0000256" key="2">
    <source>
        <dbReference type="SAM" id="SignalP"/>
    </source>
</evidence>
<name>A0A0D4ZY65_STAEP</name>
<evidence type="ECO:0000256" key="1">
    <source>
        <dbReference type="SAM" id="Phobius"/>
    </source>
</evidence>
<geneLocation type="plasmid" evidence="3">
    <name>p12-00322</name>
</geneLocation>
<sequence length="105" mass="11272">MIKKISLTTIYVALLSFVLSNPTFAAANPGPKIEQGLQQVQTFLTGLIVAVGICAGVWIVLKKLPGIDDPMVKNEMFRGVGMVLAGVAVGAALVWLVPWVYNLFQ</sequence>
<protein>
    <submittedName>
        <fullName evidence="3">Putative membrane protein TraB</fullName>
    </submittedName>
</protein>
<evidence type="ECO:0000313" key="3">
    <source>
        <dbReference type="EMBL" id="AJW29109.1"/>
    </source>
</evidence>
<gene>
    <name evidence="3" type="primary">traB</name>
</gene>
<reference evidence="3" key="2">
    <citation type="journal article" date="2015" name="J. Antimicrob. Chemother.">
        <title>Linezolid resistance in clinical isolates of Staphylococcus epidermidis from German hospitals and characterization of two cfr-carrying plasmids.</title>
        <authorList>
            <person name="Bender J."/>
            <person name="Strommenger B."/>
            <person name="Steglich M."/>
            <person name="Zimmermann O."/>
            <person name="Fenner I."/>
            <person name="Lensing C."/>
            <person name="Dagwadordsch U."/>
            <person name="Kekule A.S."/>
            <person name="Werner G."/>
            <person name="Layer F."/>
        </authorList>
    </citation>
    <scope>NUCLEOTIDE SEQUENCE</scope>
    <source>
        <strain evidence="3">12-00322</strain>
        <plasmid evidence="3">p12-00322</plasmid>
    </source>
</reference>
<dbReference type="AlphaFoldDB" id="A0A0D4ZY65"/>
<feature type="transmembrane region" description="Helical" evidence="1">
    <location>
        <begin position="82"/>
        <end position="101"/>
    </location>
</feature>
<accession>A0A0D4ZY65</accession>
<reference evidence="3" key="1">
    <citation type="submission" date="2014-09" db="EMBL/GenBank/DDBJ databases">
        <authorList>
            <person name="Bender J.K."/>
            <person name="Strommenger B."/>
            <person name="Steglich M."/>
            <person name="Zimmermann O."/>
            <person name="Fenner I."/>
            <person name="Lensing C."/>
            <person name="Dagwadordsch U."/>
            <person name="Werner G."/>
            <person name="Layer F."/>
        </authorList>
    </citation>
    <scope>NUCLEOTIDE SEQUENCE</scope>
    <source>
        <strain evidence="3">12-00322</strain>
        <plasmid evidence="3">p12-00322</plasmid>
    </source>
</reference>
<keyword evidence="2" id="KW-0732">Signal</keyword>
<keyword evidence="1" id="KW-0812">Transmembrane</keyword>
<keyword evidence="1" id="KW-0472">Membrane</keyword>
<keyword evidence="1" id="KW-1133">Transmembrane helix</keyword>
<organism evidence="3">
    <name type="scientific">Staphylococcus epidermidis</name>
    <dbReference type="NCBI Taxonomy" id="1282"/>
    <lineage>
        <taxon>Bacteria</taxon>
        <taxon>Bacillati</taxon>
        <taxon>Bacillota</taxon>
        <taxon>Bacilli</taxon>
        <taxon>Bacillales</taxon>
        <taxon>Staphylococcaceae</taxon>
        <taxon>Staphylococcus</taxon>
    </lineage>
</organism>
<proteinExistence type="predicted"/>
<dbReference type="InterPro" id="IPR031607">
    <property type="entry name" value="T4SS_CagC"/>
</dbReference>
<feature type="signal peptide" evidence="2">
    <location>
        <begin position="1"/>
        <end position="25"/>
    </location>
</feature>
<feature type="chain" id="PRO_5002290519" evidence="2">
    <location>
        <begin position="26"/>
        <end position="105"/>
    </location>
</feature>
<feature type="transmembrane region" description="Helical" evidence="1">
    <location>
        <begin position="43"/>
        <end position="61"/>
    </location>
</feature>
<dbReference type="Pfam" id="PF16943">
    <property type="entry name" value="T4SS_CagC"/>
    <property type="match status" value="1"/>
</dbReference>